<sequence>MGHIVIPRNVIARCSRSNLWVQLKKNPKYWVMVTASLIAAPSCAISTGIQKLYSYPFIFERDYQRLLKDDAKYEKYLGTW</sequence>
<dbReference type="EMBL" id="SDOV01000004">
    <property type="protein sequence ID" value="KAH7642219.1"/>
    <property type="molecule type" value="Genomic_DNA"/>
</dbReference>
<evidence type="ECO:0000313" key="1">
    <source>
        <dbReference type="EMBL" id="KAH7642219.1"/>
    </source>
</evidence>
<reference evidence="1" key="1">
    <citation type="submission" date="2020-06" db="EMBL/GenBank/DDBJ databases">
        <authorList>
            <person name="Ji K."/>
            <person name="Li J."/>
        </authorList>
    </citation>
    <scope>NUCLEOTIDE SEQUENCE</scope>
    <source>
        <strain evidence="1">JKM2019</strain>
        <tissue evidence="1">Whole body</tissue>
    </source>
</reference>
<comment type="caution">
    <text evidence="1">The sequence shown here is derived from an EMBL/GenBank/DDBJ whole genome shotgun (WGS) entry which is preliminary data.</text>
</comment>
<proteinExistence type="predicted"/>
<reference evidence="1" key="2">
    <citation type="journal article" date="2021" name="World Allergy Organ. J.">
        <title>Chromosome-level assembly of Dermatophagoides farinae genome and transcriptome reveals two novel allergens Der f 37 and Der f 39.</title>
        <authorList>
            <person name="Chen J."/>
            <person name="Cai Z."/>
            <person name="Fan D."/>
            <person name="Hu J."/>
            <person name="Hou Y."/>
            <person name="He Y."/>
            <person name="Zhang Z."/>
            <person name="Zhao Z."/>
            <person name="Gao P."/>
            <person name="Hu W."/>
            <person name="Sun J."/>
            <person name="Li J."/>
            <person name="Ji K."/>
        </authorList>
    </citation>
    <scope>NUCLEOTIDE SEQUENCE</scope>
    <source>
        <strain evidence="1">JKM2019</strain>
    </source>
</reference>
<accession>A0A9D4SH46</accession>
<dbReference type="Proteomes" id="UP000828236">
    <property type="component" value="Unassembled WGS sequence"/>
</dbReference>
<protein>
    <submittedName>
        <fullName evidence="1">Uncharacterized protein</fullName>
    </submittedName>
</protein>
<organism evidence="1">
    <name type="scientific">Dermatophagoides farinae</name>
    <name type="common">American house dust mite</name>
    <dbReference type="NCBI Taxonomy" id="6954"/>
    <lineage>
        <taxon>Eukaryota</taxon>
        <taxon>Metazoa</taxon>
        <taxon>Ecdysozoa</taxon>
        <taxon>Arthropoda</taxon>
        <taxon>Chelicerata</taxon>
        <taxon>Arachnida</taxon>
        <taxon>Acari</taxon>
        <taxon>Acariformes</taxon>
        <taxon>Sarcoptiformes</taxon>
        <taxon>Astigmata</taxon>
        <taxon>Psoroptidia</taxon>
        <taxon>Analgoidea</taxon>
        <taxon>Pyroglyphidae</taxon>
        <taxon>Dermatophagoidinae</taxon>
        <taxon>Dermatophagoides</taxon>
    </lineage>
</organism>
<gene>
    <name evidence="1" type="ORF">HUG17_5264</name>
</gene>
<dbReference type="AlphaFoldDB" id="A0A9D4SH46"/>
<name>A0A9D4SH46_DERFA</name>